<feature type="compositionally biased region" description="Basic residues" evidence="1">
    <location>
        <begin position="318"/>
        <end position="327"/>
    </location>
</feature>
<name>G0UC33_TRYVY</name>
<feature type="compositionally biased region" description="Basic and acidic residues" evidence="1">
    <location>
        <begin position="299"/>
        <end position="309"/>
    </location>
</feature>
<feature type="region of interest" description="Disordered" evidence="1">
    <location>
        <begin position="181"/>
        <end position="211"/>
    </location>
</feature>
<dbReference type="VEuPathDB" id="TriTrypDB:TvY486_1108650"/>
<dbReference type="EMBL" id="HE573027">
    <property type="protein sequence ID" value="CCC53381.1"/>
    <property type="molecule type" value="Genomic_DNA"/>
</dbReference>
<protein>
    <submittedName>
        <fullName evidence="2">Uncharacterized protein</fullName>
    </submittedName>
</protein>
<sequence>MLRLLSKAVIRISVVPSHVQRRRNADSKQPYRRRSSDPQTVREKGNFKRDMRFSKYRPLPSVPWLQEKTRTYMDDAERLYGRKETWYRIKEDVVREKLASLLQDYLRDAIKVTRLEMRDALKYKRLCTQMEAQYRAHVSSGLVSPQTVRAYVSSNFDYGSNSTCGTAPLSDSHATGAFQERRDNEHETHLNDASERDASSSGESLGDKMRLKKPLIVGEGPVLHSTAATMDLTKKEERVKPYSAFPFLRQRALENEASLDPSLVHWTAKYFPGDDEGTFASPPKLRSDADLDDQERGEEDTHTAARRAADSMSLPKPSARRRLQRSLRLHEDTKRPTFDAEGAFYRVHRQGDGEERAPKPQPVRGSDVLTERDGEVVKVPWDTVTKAKELGYSPDILRAKERLVRLTRGEDPKTIP</sequence>
<accession>G0UC33</accession>
<feature type="compositionally biased region" description="Basic and acidic residues" evidence="1">
    <location>
        <begin position="181"/>
        <end position="198"/>
    </location>
</feature>
<organism evidence="2">
    <name type="scientific">Trypanosoma vivax (strain Y486)</name>
    <dbReference type="NCBI Taxonomy" id="1055687"/>
    <lineage>
        <taxon>Eukaryota</taxon>
        <taxon>Discoba</taxon>
        <taxon>Euglenozoa</taxon>
        <taxon>Kinetoplastea</taxon>
        <taxon>Metakinetoplastina</taxon>
        <taxon>Trypanosomatida</taxon>
        <taxon>Trypanosomatidae</taxon>
        <taxon>Trypanosoma</taxon>
        <taxon>Duttonella</taxon>
    </lineage>
</organism>
<gene>
    <name evidence="2" type="ORF">TVY486_1108650</name>
</gene>
<feature type="compositionally biased region" description="Basic and acidic residues" evidence="1">
    <location>
        <begin position="328"/>
        <end position="338"/>
    </location>
</feature>
<feature type="region of interest" description="Disordered" evidence="1">
    <location>
        <begin position="21"/>
        <end position="42"/>
    </location>
</feature>
<feature type="compositionally biased region" description="Basic and acidic residues" evidence="1">
    <location>
        <begin position="349"/>
        <end position="358"/>
    </location>
</feature>
<feature type="region of interest" description="Disordered" evidence="1">
    <location>
        <begin position="273"/>
        <end position="369"/>
    </location>
</feature>
<dbReference type="AlphaFoldDB" id="G0UC33"/>
<evidence type="ECO:0000313" key="2">
    <source>
        <dbReference type="EMBL" id="CCC53381.1"/>
    </source>
</evidence>
<proteinExistence type="predicted"/>
<reference evidence="2" key="1">
    <citation type="journal article" date="2012" name="Proc. Natl. Acad. Sci. U.S.A.">
        <title>Antigenic diversity is generated by distinct evolutionary mechanisms in African trypanosome species.</title>
        <authorList>
            <person name="Jackson A.P."/>
            <person name="Berry A."/>
            <person name="Aslett M."/>
            <person name="Allison H.C."/>
            <person name="Burton P."/>
            <person name="Vavrova-Anderson J."/>
            <person name="Brown R."/>
            <person name="Browne H."/>
            <person name="Corton N."/>
            <person name="Hauser H."/>
            <person name="Gamble J."/>
            <person name="Gilderthorp R."/>
            <person name="Marcello L."/>
            <person name="McQuillan J."/>
            <person name="Otto T.D."/>
            <person name="Quail M.A."/>
            <person name="Sanders M.J."/>
            <person name="van Tonder A."/>
            <person name="Ginger M.L."/>
            <person name="Field M.C."/>
            <person name="Barry J.D."/>
            <person name="Hertz-Fowler C."/>
            <person name="Berriman M."/>
        </authorList>
    </citation>
    <scope>NUCLEOTIDE SEQUENCE</scope>
    <source>
        <strain evidence="2">Y486</strain>
    </source>
</reference>
<evidence type="ECO:0000256" key="1">
    <source>
        <dbReference type="SAM" id="MobiDB-lite"/>
    </source>
</evidence>